<dbReference type="RefSeq" id="WP_311514586.1">
    <property type="nucleotide sequence ID" value="NZ_JAVREP010000063.1"/>
</dbReference>
<feature type="domain" description="ATPase AAA-type core" evidence="1">
    <location>
        <begin position="50"/>
        <end position="83"/>
    </location>
</feature>
<feature type="non-terminal residue" evidence="2">
    <location>
        <position position="1"/>
    </location>
</feature>
<name>A0ABU2MHI9_9ACTN</name>
<evidence type="ECO:0000313" key="2">
    <source>
        <dbReference type="EMBL" id="MDT0332163.1"/>
    </source>
</evidence>
<dbReference type="SUPFAM" id="SSF52540">
    <property type="entry name" value="P-loop containing nucleoside triphosphate hydrolases"/>
    <property type="match status" value="1"/>
</dbReference>
<evidence type="ECO:0000313" key="3">
    <source>
        <dbReference type="Proteomes" id="UP001183390"/>
    </source>
</evidence>
<organism evidence="2 3">
    <name type="scientific">Nocardiopsis lambiniae</name>
    <dbReference type="NCBI Taxonomy" id="3075539"/>
    <lineage>
        <taxon>Bacteria</taxon>
        <taxon>Bacillati</taxon>
        <taxon>Actinomycetota</taxon>
        <taxon>Actinomycetes</taxon>
        <taxon>Streptosporangiales</taxon>
        <taxon>Nocardiopsidaceae</taxon>
        <taxon>Nocardiopsis</taxon>
    </lineage>
</organism>
<feature type="non-terminal residue" evidence="2">
    <location>
        <position position="84"/>
    </location>
</feature>
<dbReference type="PANTHER" id="PTHR48102">
    <property type="entry name" value="ATP-DEPENDENT CLP PROTEASE ATP-BINDING SUBUNIT CLPX-LIKE, MITOCHONDRIAL-RELATED"/>
    <property type="match status" value="1"/>
</dbReference>
<accession>A0ABU2MHI9</accession>
<proteinExistence type="predicted"/>
<dbReference type="InterPro" id="IPR050052">
    <property type="entry name" value="ATP-dep_Clp_protease_ClpX"/>
</dbReference>
<dbReference type="InterPro" id="IPR027417">
    <property type="entry name" value="P-loop_NTPase"/>
</dbReference>
<dbReference type="InterPro" id="IPR003959">
    <property type="entry name" value="ATPase_AAA_core"/>
</dbReference>
<keyword evidence="3" id="KW-1185">Reference proteome</keyword>
<comment type="caution">
    <text evidence="2">The sequence shown here is derived from an EMBL/GenBank/DDBJ whole genome shotgun (WGS) entry which is preliminary data.</text>
</comment>
<evidence type="ECO:0000259" key="1">
    <source>
        <dbReference type="Pfam" id="PF00004"/>
    </source>
</evidence>
<dbReference type="Proteomes" id="UP001183390">
    <property type="component" value="Unassembled WGS sequence"/>
</dbReference>
<dbReference type="PANTHER" id="PTHR48102:SF7">
    <property type="entry name" value="ATP-DEPENDENT CLP PROTEASE ATP-BINDING SUBUNIT CLPX-LIKE, MITOCHONDRIAL"/>
    <property type="match status" value="1"/>
</dbReference>
<gene>
    <name evidence="2" type="ORF">RM479_27530</name>
</gene>
<protein>
    <submittedName>
        <fullName evidence="2">AAA family ATPase</fullName>
    </submittedName>
</protein>
<dbReference type="Gene3D" id="3.40.50.300">
    <property type="entry name" value="P-loop containing nucleotide triphosphate hydrolases"/>
    <property type="match status" value="1"/>
</dbReference>
<dbReference type="Pfam" id="PF00004">
    <property type="entry name" value="AAA"/>
    <property type="match status" value="1"/>
</dbReference>
<dbReference type="EMBL" id="JAVREP010000063">
    <property type="protein sequence ID" value="MDT0332163.1"/>
    <property type="molecule type" value="Genomic_DNA"/>
</dbReference>
<sequence>EIYEFLDSYVIGQDQAKKALSVAVYNHYKRVRSEGERPGGEDVEIAKSNILLLGPTGSGKTLLAQTLARILNVPFAIADATALT</sequence>
<reference evidence="3" key="1">
    <citation type="submission" date="2023-07" db="EMBL/GenBank/DDBJ databases">
        <title>30 novel species of actinomycetes from the DSMZ collection.</title>
        <authorList>
            <person name="Nouioui I."/>
        </authorList>
    </citation>
    <scope>NUCLEOTIDE SEQUENCE [LARGE SCALE GENOMIC DNA]</scope>
    <source>
        <strain evidence="3">DSM 44743</strain>
    </source>
</reference>